<name>A0A9X8UJD2_9FIRM</name>
<keyword evidence="5" id="KW-1185">Reference proteome</keyword>
<keyword evidence="2" id="KW-0732">Signal</keyword>
<accession>A0A9X8UJD2</accession>
<feature type="compositionally biased region" description="Low complexity" evidence="1">
    <location>
        <begin position="30"/>
        <end position="72"/>
    </location>
</feature>
<feature type="signal peptide" evidence="2">
    <location>
        <begin position="1"/>
        <end position="18"/>
    </location>
</feature>
<gene>
    <name evidence="4" type="ORF">EDD78_108129</name>
</gene>
<dbReference type="PROSITE" id="PS51677">
    <property type="entry name" value="NODB"/>
    <property type="match status" value="1"/>
</dbReference>
<feature type="domain" description="NodB homology" evidence="3">
    <location>
        <begin position="130"/>
        <end position="310"/>
    </location>
</feature>
<evidence type="ECO:0000313" key="4">
    <source>
        <dbReference type="EMBL" id="TCL42816.1"/>
    </source>
</evidence>
<dbReference type="GO" id="GO:0016020">
    <property type="term" value="C:membrane"/>
    <property type="evidence" value="ECO:0007669"/>
    <property type="project" value="TreeGrafter"/>
</dbReference>
<dbReference type="GO" id="GO:0016810">
    <property type="term" value="F:hydrolase activity, acting on carbon-nitrogen (but not peptide) bonds"/>
    <property type="evidence" value="ECO:0007669"/>
    <property type="project" value="InterPro"/>
</dbReference>
<evidence type="ECO:0000256" key="1">
    <source>
        <dbReference type="SAM" id="MobiDB-lite"/>
    </source>
</evidence>
<dbReference type="InterPro" id="IPR011330">
    <property type="entry name" value="Glyco_hydro/deAcase_b/a-brl"/>
</dbReference>
<dbReference type="RefSeq" id="WP_159449024.1">
    <property type="nucleotide sequence ID" value="NZ_JADNAH010000027.1"/>
</dbReference>
<dbReference type="Proteomes" id="UP000294682">
    <property type="component" value="Unassembled WGS sequence"/>
</dbReference>
<dbReference type="GO" id="GO:0005975">
    <property type="term" value="P:carbohydrate metabolic process"/>
    <property type="evidence" value="ECO:0007669"/>
    <property type="project" value="InterPro"/>
</dbReference>
<organism evidence="4 5">
    <name type="scientific">Harryflintia acetispora</name>
    <dbReference type="NCBI Taxonomy" id="1849041"/>
    <lineage>
        <taxon>Bacteria</taxon>
        <taxon>Bacillati</taxon>
        <taxon>Bacillota</taxon>
        <taxon>Clostridia</taxon>
        <taxon>Eubacteriales</taxon>
        <taxon>Oscillospiraceae</taxon>
        <taxon>Harryflintia</taxon>
    </lineage>
</organism>
<evidence type="ECO:0000313" key="5">
    <source>
        <dbReference type="Proteomes" id="UP000294682"/>
    </source>
</evidence>
<reference evidence="4 5" key="1">
    <citation type="submission" date="2019-03" db="EMBL/GenBank/DDBJ databases">
        <title>Genomic Encyclopedia of Type Strains, Phase IV (KMG-IV): sequencing the most valuable type-strain genomes for metagenomic binning, comparative biology and taxonomic classification.</title>
        <authorList>
            <person name="Goeker M."/>
        </authorList>
    </citation>
    <scope>NUCLEOTIDE SEQUENCE [LARGE SCALE GENOMIC DNA]</scope>
    <source>
        <strain evidence="4 5">DSM 100433</strain>
    </source>
</reference>
<feature type="region of interest" description="Disordered" evidence="1">
    <location>
        <begin position="23"/>
        <end position="72"/>
    </location>
</feature>
<dbReference type="Gene3D" id="3.20.20.370">
    <property type="entry name" value="Glycoside hydrolase/deacetylase"/>
    <property type="match status" value="1"/>
</dbReference>
<feature type="chain" id="PRO_5040829870" evidence="2">
    <location>
        <begin position="19"/>
        <end position="314"/>
    </location>
</feature>
<evidence type="ECO:0000256" key="2">
    <source>
        <dbReference type="SAM" id="SignalP"/>
    </source>
</evidence>
<dbReference type="PROSITE" id="PS51257">
    <property type="entry name" value="PROKAR_LIPOPROTEIN"/>
    <property type="match status" value="1"/>
</dbReference>
<dbReference type="InterPro" id="IPR050248">
    <property type="entry name" value="Polysacc_deacetylase_ArnD"/>
</dbReference>
<evidence type="ECO:0000259" key="3">
    <source>
        <dbReference type="PROSITE" id="PS51677"/>
    </source>
</evidence>
<dbReference type="PANTHER" id="PTHR10587:SF78">
    <property type="entry name" value="PEPTIDOGLYCAN-N-ACETYLMURAMIC ACID DEACETYLASE PDAA"/>
    <property type="match status" value="1"/>
</dbReference>
<sequence length="314" mass="34054">MKIFKTVLALSLALCMLAGCTGRNDDKNGSSSSAPSISSSSSSSMPEPSSSSEAPESSSSSSSSSMDSSSEAAAAAGSADFSQIGALDPAAVTWGPGRQVDEENRPTAPIALQEQYGKYGAIFIGNKDEKKIYLTFDQGYENGYTAKILDTLKEKEAPAVFFLTGHYVRTEPELCQRMIDEGHVLGNHTDNHLDATEAPLSEAQEDLLSLHNMVNDQLGYACRYYRFPEGKFSEQALGLVQMNSYKPVFWSFAYADWDPDNQMAEADALEQLKSHLHCGAIYLLHSVSSTNAAVLGDFIDAARQEGYEFAKMEL</sequence>
<comment type="caution">
    <text evidence="4">The sequence shown here is derived from an EMBL/GenBank/DDBJ whole genome shotgun (WGS) entry which is preliminary data.</text>
</comment>
<dbReference type="AlphaFoldDB" id="A0A9X8UJD2"/>
<proteinExistence type="predicted"/>
<dbReference type="InterPro" id="IPR002509">
    <property type="entry name" value="NODB_dom"/>
</dbReference>
<protein>
    <submittedName>
        <fullName evidence="4">Peptidoglycan-N-acetylmuramic acid deacetylase</fullName>
    </submittedName>
</protein>
<dbReference type="EMBL" id="SLUK01000008">
    <property type="protein sequence ID" value="TCL42816.1"/>
    <property type="molecule type" value="Genomic_DNA"/>
</dbReference>
<dbReference type="SUPFAM" id="SSF88713">
    <property type="entry name" value="Glycoside hydrolase/deacetylase"/>
    <property type="match status" value="1"/>
</dbReference>
<dbReference type="Pfam" id="PF01522">
    <property type="entry name" value="Polysacc_deac_1"/>
    <property type="match status" value="1"/>
</dbReference>
<dbReference type="PANTHER" id="PTHR10587">
    <property type="entry name" value="GLYCOSYL TRANSFERASE-RELATED"/>
    <property type="match status" value="1"/>
</dbReference>